<evidence type="ECO:0000313" key="3">
    <source>
        <dbReference type="RefSeq" id="XP_052130334.1"/>
    </source>
</evidence>
<proteinExistence type="predicted"/>
<dbReference type="KEGG" id="foc:127751218"/>
<name>A0A9C6XT66_FRAOC</name>
<protein>
    <submittedName>
        <fullName evidence="3">Uncharacterized protein LOC127751218</fullName>
    </submittedName>
</protein>
<sequence>MLQCNLRNAGRNKHAYRYTLDDKSVFLGINKHGPCGYSSLPMIKPGRSTISRTLKKLRFCPGLNRILMEAMKRWIEALPEQDREVVVVFDEMALRVRFTYDATEDKIVGFVDFGNGVR</sequence>
<dbReference type="AlphaFoldDB" id="A0A9C6XT66"/>
<dbReference type="InterPro" id="IPR048365">
    <property type="entry name" value="TNP-like_RNaseH_N"/>
</dbReference>
<evidence type="ECO:0000313" key="2">
    <source>
        <dbReference type="Proteomes" id="UP000504606"/>
    </source>
</evidence>
<reference evidence="3" key="1">
    <citation type="submission" date="2025-08" db="UniProtKB">
        <authorList>
            <consortium name="RefSeq"/>
        </authorList>
    </citation>
    <scope>IDENTIFICATION</scope>
    <source>
        <tissue evidence="3">Whole organism</tissue>
    </source>
</reference>
<dbReference type="Pfam" id="PF21787">
    <property type="entry name" value="TNP-like_RNaseH_N"/>
    <property type="match status" value="1"/>
</dbReference>
<organism evidence="2 3">
    <name type="scientific">Frankliniella occidentalis</name>
    <name type="common">Western flower thrips</name>
    <name type="synonym">Euthrips occidentalis</name>
    <dbReference type="NCBI Taxonomy" id="133901"/>
    <lineage>
        <taxon>Eukaryota</taxon>
        <taxon>Metazoa</taxon>
        <taxon>Ecdysozoa</taxon>
        <taxon>Arthropoda</taxon>
        <taxon>Hexapoda</taxon>
        <taxon>Insecta</taxon>
        <taxon>Pterygota</taxon>
        <taxon>Neoptera</taxon>
        <taxon>Paraneoptera</taxon>
        <taxon>Thysanoptera</taxon>
        <taxon>Terebrantia</taxon>
        <taxon>Thripoidea</taxon>
        <taxon>Thripidae</taxon>
        <taxon>Frankliniella</taxon>
    </lineage>
</organism>
<dbReference type="Proteomes" id="UP000504606">
    <property type="component" value="Unplaced"/>
</dbReference>
<evidence type="ECO:0000259" key="1">
    <source>
        <dbReference type="Pfam" id="PF21787"/>
    </source>
</evidence>
<gene>
    <name evidence="3" type="primary">LOC127751218</name>
</gene>
<dbReference type="OrthoDB" id="7617100at2759"/>
<dbReference type="RefSeq" id="XP_052130334.1">
    <property type="nucleotide sequence ID" value="XM_052274374.1"/>
</dbReference>
<dbReference type="GeneID" id="127751218"/>
<accession>A0A9C6XT66</accession>
<keyword evidence="2" id="KW-1185">Reference proteome</keyword>
<feature type="domain" description="Transposable element P transposase-like RNase H" evidence="1">
    <location>
        <begin position="61"/>
        <end position="116"/>
    </location>
</feature>